<evidence type="ECO:0000256" key="1">
    <source>
        <dbReference type="SAM" id="Phobius"/>
    </source>
</evidence>
<keyword evidence="1" id="KW-0812">Transmembrane</keyword>
<dbReference type="Proteomes" id="UP001597079">
    <property type="component" value="Unassembled WGS sequence"/>
</dbReference>
<keyword evidence="3" id="KW-1185">Reference proteome</keyword>
<organism evidence="2 3">
    <name type="scientific">Alicyclobacillus fodiniaquatilis</name>
    <dbReference type="NCBI Taxonomy" id="1661150"/>
    <lineage>
        <taxon>Bacteria</taxon>
        <taxon>Bacillati</taxon>
        <taxon>Bacillota</taxon>
        <taxon>Bacilli</taxon>
        <taxon>Bacillales</taxon>
        <taxon>Alicyclobacillaceae</taxon>
        <taxon>Alicyclobacillus</taxon>
    </lineage>
</organism>
<sequence>MFHVVDKWVYAMSSLRFLSGLCELTGGLLMLYFGTSERALQVNGILALVGPFVLVGVTAFGVVGIASEAVNIRRIVLLLIGVGLILYASRS</sequence>
<feature type="transmembrane region" description="Helical" evidence="1">
    <location>
        <begin position="72"/>
        <end position="89"/>
    </location>
</feature>
<reference evidence="3" key="1">
    <citation type="journal article" date="2019" name="Int. J. Syst. Evol. Microbiol.">
        <title>The Global Catalogue of Microorganisms (GCM) 10K type strain sequencing project: providing services to taxonomists for standard genome sequencing and annotation.</title>
        <authorList>
            <consortium name="The Broad Institute Genomics Platform"/>
            <consortium name="The Broad Institute Genome Sequencing Center for Infectious Disease"/>
            <person name="Wu L."/>
            <person name="Ma J."/>
        </authorList>
    </citation>
    <scope>NUCLEOTIDE SEQUENCE [LARGE SCALE GENOMIC DNA]</scope>
    <source>
        <strain evidence="3">CGMCC 1.12286</strain>
    </source>
</reference>
<dbReference type="InterPro" id="IPR020390">
    <property type="entry name" value="Uncharacterised_YqhV"/>
</dbReference>
<dbReference type="EMBL" id="JBHUCX010000024">
    <property type="protein sequence ID" value="MFD1675021.1"/>
    <property type="molecule type" value="Genomic_DNA"/>
</dbReference>
<keyword evidence="1" id="KW-0472">Membrane</keyword>
<dbReference type="RefSeq" id="WP_377942891.1">
    <property type="nucleotide sequence ID" value="NZ_JBHUCX010000024.1"/>
</dbReference>
<dbReference type="Pfam" id="PF10942">
    <property type="entry name" value="DUF2619"/>
    <property type="match status" value="1"/>
</dbReference>
<accession>A0ABW4JH61</accession>
<keyword evidence="1" id="KW-1133">Transmembrane helix</keyword>
<proteinExistence type="predicted"/>
<feature type="transmembrane region" description="Helical" evidence="1">
    <location>
        <begin position="45"/>
        <end position="66"/>
    </location>
</feature>
<gene>
    <name evidence="2" type="ORF">ACFSB2_09975</name>
</gene>
<evidence type="ECO:0000313" key="3">
    <source>
        <dbReference type="Proteomes" id="UP001597079"/>
    </source>
</evidence>
<feature type="transmembrane region" description="Helical" evidence="1">
    <location>
        <begin position="15"/>
        <end position="33"/>
    </location>
</feature>
<protein>
    <submittedName>
        <fullName evidence="2">DUF2619 domain-containing protein</fullName>
    </submittedName>
</protein>
<evidence type="ECO:0000313" key="2">
    <source>
        <dbReference type="EMBL" id="MFD1675021.1"/>
    </source>
</evidence>
<name>A0ABW4JH61_9BACL</name>
<comment type="caution">
    <text evidence="2">The sequence shown here is derived from an EMBL/GenBank/DDBJ whole genome shotgun (WGS) entry which is preliminary data.</text>
</comment>